<evidence type="ECO:0000313" key="3">
    <source>
        <dbReference type="Proteomes" id="UP000541558"/>
    </source>
</evidence>
<dbReference type="InterPro" id="IPR036396">
    <property type="entry name" value="Cyt_P450_sf"/>
</dbReference>
<reference evidence="2 3" key="1">
    <citation type="journal article" date="2020" name="ISME J.">
        <title>Uncovering the hidden diversity of litter-decomposition mechanisms in mushroom-forming fungi.</title>
        <authorList>
            <person name="Floudas D."/>
            <person name="Bentzer J."/>
            <person name="Ahren D."/>
            <person name="Johansson T."/>
            <person name="Persson P."/>
            <person name="Tunlid A."/>
        </authorList>
    </citation>
    <scope>NUCLEOTIDE SEQUENCE [LARGE SCALE GENOMIC DNA]</scope>
    <source>
        <strain evidence="2 3">CBS 175.51</strain>
    </source>
</reference>
<dbReference type="GO" id="GO:0016705">
    <property type="term" value="F:oxidoreductase activity, acting on paired donors, with incorporation or reduction of molecular oxygen"/>
    <property type="evidence" value="ECO:0007669"/>
    <property type="project" value="InterPro"/>
</dbReference>
<feature type="compositionally biased region" description="Basic and acidic residues" evidence="1">
    <location>
        <begin position="34"/>
        <end position="49"/>
    </location>
</feature>
<dbReference type="SUPFAM" id="SSF48264">
    <property type="entry name" value="Cytochrome P450"/>
    <property type="match status" value="1"/>
</dbReference>
<dbReference type="GO" id="GO:0005506">
    <property type="term" value="F:iron ion binding"/>
    <property type="evidence" value="ECO:0007669"/>
    <property type="project" value="InterPro"/>
</dbReference>
<sequence>MLTPISILYSVLMMHTHEEYWGPDAAQFNPDRFLDERKKSSDLPSDHHGLTPGHGAATRTRTGANPTRETAGLPAKTNPKTAKSDEIWLRYGSFMS</sequence>
<feature type="compositionally biased region" description="Polar residues" evidence="1">
    <location>
        <begin position="59"/>
        <end position="68"/>
    </location>
</feature>
<name>A0A8H5BYX6_9AGAR</name>
<gene>
    <name evidence="2" type="ORF">D9611_008186</name>
</gene>
<protein>
    <submittedName>
        <fullName evidence="2">Uncharacterized protein</fullName>
    </submittedName>
</protein>
<dbReference type="Gene3D" id="1.10.630.10">
    <property type="entry name" value="Cytochrome P450"/>
    <property type="match status" value="1"/>
</dbReference>
<keyword evidence="3" id="KW-1185">Reference proteome</keyword>
<feature type="region of interest" description="Disordered" evidence="1">
    <location>
        <begin position="34"/>
        <end position="84"/>
    </location>
</feature>
<dbReference type="Proteomes" id="UP000541558">
    <property type="component" value="Unassembled WGS sequence"/>
</dbReference>
<accession>A0A8H5BYX6</accession>
<dbReference type="EMBL" id="JAACJK010000111">
    <property type="protein sequence ID" value="KAF5332120.1"/>
    <property type="molecule type" value="Genomic_DNA"/>
</dbReference>
<evidence type="ECO:0000313" key="2">
    <source>
        <dbReference type="EMBL" id="KAF5332120.1"/>
    </source>
</evidence>
<dbReference type="OrthoDB" id="2624093at2759"/>
<dbReference type="AlphaFoldDB" id="A0A8H5BYX6"/>
<comment type="caution">
    <text evidence="2">The sequence shown here is derived from an EMBL/GenBank/DDBJ whole genome shotgun (WGS) entry which is preliminary data.</text>
</comment>
<dbReference type="GO" id="GO:0020037">
    <property type="term" value="F:heme binding"/>
    <property type="evidence" value="ECO:0007669"/>
    <property type="project" value="InterPro"/>
</dbReference>
<proteinExistence type="predicted"/>
<organism evidence="2 3">
    <name type="scientific">Ephemerocybe angulata</name>
    <dbReference type="NCBI Taxonomy" id="980116"/>
    <lineage>
        <taxon>Eukaryota</taxon>
        <taxon>Fungi</taxon>
        <taxon>Dikarya</taxon>
        <taxon>Basidiomycota</taxon>
        <taxon>Agaricomycotina</taxon>
        <taxon>Agaricomycetes</taxon>
        <taxon>Agaricomycetidae</taxon>
        <taxon>Agaricales</taxon>
        <taxon>Agaricineae</taxon>
        <taxon>Psathyrellaceae</taxon>
        <taxon>Ephemerocybe</taxon>
    </lineage>
</organism>
<dbReference type="GO" id="GO:0004497">
    <property type="term" value="F:monooxygenase activity"/>
    <property type="evidence" value="ECO:0007669"/>
    <property type="project" value="InterPro"/>
</dbReference>
<evidence type="ECO:0000256" key="1">
    <source>
        <dbReference type="SAM" id="MobiDB-lite"/>
    </source>
</evidence>